<sequence length="167" mass="17586">MSTDESTLALVAAGSLDVADVEILQQLASLVGASDPVPAGLVDRIGMALTIEALHAELAELHLVGEPALAVRADETSIEAGTITFTTDVLTVMISVHPEADRVRVDGWAAPASELSVELHQSGDVTTVTSDADGRFSFSDVERGPARLVLRRPEEPQVPIVTPQIEL</sequence>
<dbReference type="AlphaFoldDB" id="A0A401V009"/>
<protein>
    <recommendedName>
        <fullName evidence="3">Carboxypeptidase regulatory-like domain-containing protein</fullName>
    </recommendedName>
</protein>
<comment type="caution">
    <text evidence="1">The sequence shown here is derived from an EMBL/GenBank/DDBJ whole genome shotgun (WGS) entry which is preliminary data.</text>
</comment>
<name>A0A401V009_9CELL</name>
<dbReference type="Proteomes" id="UP000288246">
    <property type="component" value="Unassembled WGS sequence"/>
</dbReference>
<organism evidence="1 2">
    <name type="scientific">Cellulomonas algicola</name>
    <dbReference type="NCBI Taxonomy" id="2071633"/>
    <lineage>
        <taxon>Bacteria</taxon>
        <taxon>Bacillati</taxon>
        <taxon>Actinomycetota</taxon>
        <taxon>Actinomycetes</taxon>
        <taxon>Micrococcales</taxon>
        <taxon>Cellulomonadaceae</taxon>
        <taxon>Cellulomonas</taxon>
    </lineage>
</organism>
<proteinExistence type="predicted"/>
<evidence type="ECO:0008006" key="3">
    <source>
        <dbReference type="Google" id="ProtNLM"/>
    </source>
</evidence>
<dbReference type="RefSeq" id="WP_124342751.1">
    <property type="nucleotide sequence ID" value="NZ_BHYL01000129.1"/>
</dbReference>
<accession>A0A401V009</accession>
<dbReference type="OrthoDB" id="3689408at2"/>
<dbReference type="EMBL" id="BHYL01000129">
    <property type="protein sequence ID" value="GCD20242.1"/>
    <property type="molecule type" value="Genomic_DNA"/>
</dbReference>
<gene>
    <name evidence="1" type="ORF">CTKZ_18040</name>
</gene>
<evidence type="ECO:0000313" key="1">
    <source>
        <dbReference type="EMBL" id="GCD20242.1"/>
    </source>
</evidence>
<reference evidence="1 2" key="1">
    <citation type="submission" date="2018-11" db="EMBL/GenBank/DDBJ databases">
        <title>Draft genome sequence of Cellulomonas takizawaensis strain TKZ-21.</title>
        <authorList>
            <person name="Yamamura H."/>
            <person name="Hayashi T."/>
            <person name="Hamada M."/>
            <person name="Serisawa Y."/>
            <person name="Matsuyama K."/>
            <person name="Nakagawa Y."/>
            <person name="Otoguro M."/>
            <person name="Yanagida F."/>
            <person name="Hayakawa M."/>
        </authorList>
    </citation>
    <scope>NUCLEOTIDE SEQUENCE [LARGE SCALE GENOMIC DNA]</scope>
    <source>
        <strain evidence="1 2">TKZ-21</strain>
    </source>
</reference>
<keyword evidence="2" id="KW-1185">Reference proteome</keyword>
<evidence type="ECO:0000313" key="2">
    <source>
        <dbReference type="Proteomes" id="UP000288246"/>
    </source>
</evidence>